<evidence type="ECO:0000313" key="2">
    <source>
        <dbReference type="WBParaSite" id="jg23514"/>
    </source>
</evidence>
<name>A0A915DV60_9BILA</name>
<organism evidence="1 2">
    <name type="scientific">Ditylenchus dipsaci</name>
    <dbReference type="NCBI Taxonomy" id="166011"/>
    <lineage>
        <taxon>Eukaryota</taxon>
        <taxon>Metazoa</taxon>
        <taxon>Ecdysozoa</taxon>
        <taxon>Nematoda</taxon>
        <taxon>Chromadorea</taxon>
        <taxon>Rhabditida</taxon>
        <taxon>Tylenchina</taxon>
        <taxon>Tylenchomorpha</taxon>
        <taxon>Sphaerularioidea</taxon>
        <taxon>Anguinidae</taxon>
        <taxon>Anguininae</taxon>
        <taxon>Ditylenchus</taxon>
    </lineage>
</organism>
<evidence type="ECO:0000313" key="1">
    <source>
        <dbReference type="Proteomes" id="UP000887574"/>
    </source>
</evidence>
<dbReference type="WBParaSite" id="jg23514">
    <property type="protein sequence ID" value="jg23514"/>
    <property type="gene ID" value="jg23514"/>
</dbReference>
<accession>A0A915DV60</accession>
<reference evidence="2" key="1">
    <citation type="submission" date="2022-11" db="UniProtKB">
        <authorList>
            <consortium name="WormBaseParasite"/>
        </authorList>
    </citation>
    <scope>IDENTIFICATION</scope>
</reference>
<dbReference type="Proteomes" id="UP000887574">
    <property type="component" value="Unplaced"/>
</dbReference>
<protein>
    <submittedName>
        <fullName evidence="2">Uncharacterized protein</fullName>
    </submittedName>
</protein>
<dbReference type="AlphaFoldDB" id="A0A915DV60"/>
<sequence>MLDPYSAIYGGGMGMYGGYNPYLYGAGGFPGANSLMGMYGGANQMMMDYGMNTGMGAGMNGLLGGYPGLGSMTGLGGLGNSFGLMNPAAQLMTGNSMMNNNPAALGPNSNTNNFGSAGSPFGRQFRNRYTSGGVVTRENDGPNKSSGCGFIMKRGCNEIT</sequence>
<proteinExistence type="predicted"/>
<keyword evidence="1" id="KW-1185">Reference proteome</keyword>